<dbReference type="Proteomes" id="UP000623681">
    <property type="component" value="Unassembled WGS sequence"/>
</dbReference>
<dbReference type="PANTHER" id="PTHR34182:SF1">
    <property type="entry name" value="PROTEIN-EXPORT MEMBRANE PROTEIN SECG"/>
    <property type="match status" value="1"/>
</dbReference>
<name>A0A937FI59_9CLOT</name>
<dbReference type="EMBL" id="JAESWA010000022">
    <property type="protein sequence ID" value="MBL4932523.1"/>
    <property type="molecule type" value="Genomic_DNA"/>
</dbReference>
<comment type="caution">
    <text evidence="11">The sequence shown here is derived from an EMBL/GenBank/DDBJ whole genome shotgun (WGS) entry which is preliminary data.</text>
</comment>
<evidence type="ECO:0000256" key="10">
    <source>
        <dbReference type="RuleBase" id="RU365087"/>
    </source>
</evidence>
<evidence type="ECO:0000256" key="5">
    <source>
        <dbReference type="ARBA" id="ARBA00022692"/>
    </source>
</evidence>
<comment type="function">
    <text evidence="10">Involved in protein export. Participates in an early event of protein translocation.</text>
</comment>
<evidence type="ECO:0000313" key="11">
    <source>
        <dbReference type="EMBL" id="MBL4932523.1"/>
    </source>
</evidence>
<organism evidence="11 12">
    <name type="scientific">Clostridium paridis</name>
    <dbReference type="NCBI Taxonomy" id="2803863"/>
    <lineage>
        <taxon>Bacteria</taxon>
        <taxon>Bacillati</taxon>
        <taxon>Bacillota</taxon>
        <taxon>Clostridia</taxon>
        <taxon>Eubacteriales</taxon>
        <taxon>Clostridiaceae</taxon>
        <taxon>Clostridium</taxon>
    </lineage>
</organism>
<keyword evidence="9 10" id="KW-0472">Membrane</keyword>
<keyword evidence="4 10" id="KW-1003">Cell membrane</keyword>
<dbReference type="GO" id="GO:0043952">
    <property type="term" value="P:protein transport by the Sec complex"/>
    <property type="evidence" value="ECO:0007669"/>
    <property type="project" value="TreeGrafter"/>
</dbReference>
<feature type="transmembrane region" description="Helical" evidence="10">
    <location>
        <begin position="6"/>
        <end position="22"/>
    </location>
</feature>
<reference evidence="11" key="1">
    <citation type="submission" date="2021-01" db="EMBL/GenBank/DDBJ databases">
        <title>Genome public.</title>
        <authorList>
            <person name="Liu C."/>
            <person name="Sun Q."/>
        </authorList>
    </citation>
    <scope>NUCLEOTIDE SEQUENCE</scope>
    <source>
        <strain evidence="11">YIM B02565</strain>
    </source>
</reference>
<proteinExistence type="inferred from homology"/>
<evidence type="ECO:0000256" key="8">
    <source>
        <dbReference type="ARBA" id="ARBA00023010"/>
    </source>
</evidence>
<keyword evidence="3 10" id="KW-0813">Transport</keyword>
<evidence type="ECO:0000256" key="2">
    <source>
        <dbReference type="ARBA" id="ARBA00008445"/>
    </source>
</evidence>
<evidence type="ECO:0000256" key="6">
    <source>
        <dbReference type="ARBA" id="ARBA00022927"/>
    </source>
</evidence>
<accession>A0A937FI59</accession>
<dbReference type="PANTHER" id="PTHR34182">
    <property type="entry name" value="PROTEIN-EXPORT MEMBRANE PROTEIN SECG"/>
    <property type="match status" value="1"/>
</dbReference>
<evidence type="ECO:0000313" key="12">
    <source>
        <dbReference type="Proteomes" id="UP000623681"/>
    </source>
</evidence>
<keyword evidence="12" id="KW-1185">Reference proteome</keyword>
<feature type="transmembrane region" description="Helical" evidence="10">
    <location>
        <begin position="54"/>
        <end position="75"/>
    </location>
</feature>
<gene>
    <name evidence="11" type="primary">secG</name>
    <name evidence="11" type="ORF">JK634_11940</name>
</gene>
<evidence type="ECO:0000256" key="3">
    <source>
        <dbReference type="ARBA" id="ARBA00022448"/>
    </source>
</evidence>
<dbReference type="Pfam" id="PF03840">
    <property type="entry name" value="SecG"/>
    <property type="match status" value="1"/>
</dbReference>
<sequence length="76" mass="8116">MKTALIILETILGLAVIISVMLQPGKTDGLSGLIQGRSETFFAKNKGRTKEAMLAKLTAIAMALFAINTVILNLVK</sequence>
<dbReference type="InterPro" id="IPR004692">
    <property type="entry name" value="SecG"/>
</dbReference>
<dbReference type="NCBIfam" id="TIGR00810">
    <property type="entry name" value="secG"/>
    <property type="match status" value="1"/>
</dbReference>
<evidence type="ECO:0000256" key="9">
    <source>
        <dbReference type="ARBA" id="ARBA00023136"/>
    </source>
</evidence>
<keyword evidence="6 10" id="KW-0653">Protein transport</keyword>
<dbReference type="GO" id="GO:0009306">
    <property type="term" value="P:protein secretion"/>
    <property type="evidence" value="ECO:0007669"/>
    <property type="project" value="UniProtKB-UniRule"/>
</dbReference>
<dbReference type="GO" id="GO:0065002">
    <property type="term" value="P:intracellular protein transmembrane transport"/>
    <property type="evidence" value="ECO:0007669"/>
    <property type="project" value="TreeGrafter"/>
</dbReference>
<evidence type="ECO:0000256" key="7">
    <source>
        <dbReference type="ARBA" id="ARBA00022989"/>
    </source>
</evidence>
<keyword evidence="8 10" id="KW-0811">Translocation</keyword>
<dbReference type="PRINTS" id="PR01651">
    <property type="entry name" value="SECGEXPORT"/>
</dbReference>
<dbReference type="RefSeq" id="WP_202767874.1">
    <property type="nucleotide sequence ID" value="NZ_JAESWA010000022.1"/>
</dbReference>
<protein>
    <recommendedName>
        <fullName evidence="10">Protein-export membrane protein SecG</fullName>
    </recommendedName>
</protein>
<comment type="subcellular location">
    <subcellularLocation>
        <location evidence="1 10">Cell membrane</location>
        <topology evidence="1 10">Multi-pass membrane protein</topology>
    </subcellularLocation>
</comment>
<comment type="similarity">
    <text evidence="2 10">Belongs to the SecG family.</text>
</comment>
<dbReference type="GO" id="GO:0005886">
    <property type="term" value="C:plasma membrane"/>
    <property type="evidence" value="ECO:0007669"/>
    <property type="project" value="UniProtKB-SubCell"/>
</dbReference>
<keyword evidence="7 10" id="KW-1133">Transmembrane helix</keyword>
<evidence type="ECO:0000256" key="1">
    <source>
        <dbReference type="ARBA" id="ARBA00004651"/>
    </source>
</evidence>
<keyword evidence="5 10" id="KW-0812">Transmembrane</keyword>
<dbReference type="AlphaFoldDB" id="A0A937FI59"/>
<dbReference type="GO" id="GO:0015450">
    <property type="term" value="F:protein-transporting ATPase activity"/>
    <property type="evidence" value="ECO:0007669"/>
    <property type="project" value="UniProtKB-UniRule"/>
</dbReference>
<evidence type="ECO:0000256" key="4">
    <source>
        <dbReference type="ARBA" id="ARBA00022475"/>
    </source>
</evidence>